<sequence length="251" mass="28254">REGEGEEEKQEEEQQANAPAEPQTWLEWATRVLVLLQESEAFRERFGRASGDEGRGRPRKTAIVASDSDEEVLKEVVHDPMSTPPQSLKRGPRRPKKTSASVAKTAEDSDEEWQPPAKKGKGRPRKTPTPTALKSLHVKEMEEVEEREEGAEPEAKMEEDVTVVAVEGEETKEVEGEDIKLAPVLKEDEEYEEEEELPEEEGWMPDSTQAEEVTLPTEESDTASCKDNSQDGVFVVDHEEVVEESLSWIDE</sequence>
<dbReference type="InterPro" id="IPR017956">
    <property type="entry name" value="AT_hook_DNA-bd_motif"/>
</dbReference>
<accession>A0AAN4YYA3</accession>
<keyword evidence="3" id="KW-1185">Reference proteome</keyword>
<evidence type="ECO:0000313" key="2">
    <source>
        <dbReference type="EMBL" id="GMR30029.1"/>
    </source>
</evidence>
<comment type="caution">
    <text evidence="2">The sequence shown here is derived from an EMBL/GenBank/DDBJ whole genome shotgun (WGS) entry which is preliminary data.</text>
</comment>
<dbReference type="Proteomes" id="UP001328107">
    <property type="component" value="Unassembled WGS sequence"/>
</dbReference>
<name>A0AAN4YYA3_9BILA</name>
<feature type="region of interest" description="Disordered" evidence="1">
    <location>
        <begin position="1"/>
        <end position="25"/>
    </location>
</feature>
<evidence type="ECO:0000256" key="1">
    <source>
        <dbReference type="SAM" id="MobiDB-lite"/>
    </source>
</evidence>
<feature type="compositionally biased region" description="Polar residues" evidence="1">
    <location>
        <begin position="222"/>
        <end position="231"/>
    </location>
</feature>
<feature type="compositionally biased region" description="Acidic residues" evidence="1">
    <location>
        <begin position="142"/>
        <end position="152"/>
    </location>
</feature>
<evidence type="ECO:0000313" key="3">
    <source>
        <dbReference type="Proteomes" id="UP001328107"/>
    </source>
</evidence>
<dbReference type="EMBL" id="BTRK01000001">
    <property type="protein sequence ID" value="GMR30029.1"/>
    <property type="molecule type" value="Genomic_DNA"/>
</dbReference>
<feature type="region of interest" description="Disordered" evidence="1">
    <location>
        <begin position="44"/>
        <end position="232"/>
    </location>
</feature>
<feature type="compositionally biased region" description="Basic and acidic residues" evidence="1">
    <location>
        <begin position="169"/>
        <end position="180"/>
    </location>
</feature>
<protein>
    <submittedName>
        <fullName evidence="2">Uncharacterized protein</fullName>
    </submittedName>
</protein>
<dbReference type="GO" id="GO:0003677">
    <property type="term" value="F:DNA binding"/>
    <property type="evidence" value="ECO:0007669"/>
    <property type="project" value="InterPro"/>
</dbReference>
<proteinExistence type="predicted"/>
<gene>
    <name evidence="2" type="ORF">PMAYCL1PPCAC_00224</name>
</gene>
<dbReference type="AlphaFoldDB" id="A0AAN4YYA3"/>
<dbReference type="PRINTS" id="PR00929">
    <property type="entry name" value="ATHOOK"/>
</dbReference>
<feature type="compositionally biased region" description="Acidic residues" evidence="1">
    <location>
        <begin position="187"/>
        <end position="203"/>
    </location>
</feature>
<feature type="compositionally biased region" description="Acidic residues" evidence="1">
    <location>
        <begin position="1"/>
        <end position="14"/>
    </location>
</feature>
<feature type="non-terminal residue" evidence="2">
    <location>
        <position position="1"/>
    </location>
</feature>
<organism evidence="2 3">
    <name type="scientific">Pristionchus mayeri</name>
    <dbReference type="NCBI Taxonomy" id="1317129"/>
    <lineage>
        <taxon>Eukaryota</taxon>
        <taxon>Metazoa</taxon>
        <taxon>Ecdysozoa</taxon>
        <taxon>Nematoda</taxon>
        <taxon>Chromadorea</taxon>
        <taxon>Rhabditida</taxon>
        <taxon>Rhabditina</taxon>
        <taxon>Diplogasteromorpha</taxon>
        <taxon>Diplogasteroidea</taxon>
        <taxon>Neodiplogasteridae</taxon>
        <taxon>Pristionchus</taxon>
    </lineage>
</organism>
<reference evidence="3" key="1">
    <citation type="submission" date="2022-10" db="EMBL/GenBank/DDBJ databases">
        <title>Genome assembly of Pristionchus species.</title>
        <authorList>
            <person name="Yoshida K."/>
            <person name="Sommer R.J."/>
        </authorList>
    </citation>
    <scope>NUCLEOTIDE SEQUENCE [LARGE SCALE GENOMIC DNA]</scope>
    <source>
        <strain evidence="3">RS5460</strain>
    </source>
</reference>
<feature type="compositionally biased region" description="Basic and acidic residues" evidence="1">
    <location>
        <begin position="44"/>
        <end position="56"/>
    </location>
</feature>